<sequence>MSGAGLFVDIAISALLVLGASFALIGSWGMVRLPTLMERLHGPTKATTLGLGGILVGSMLFFTFDQGGWTMHELLISLFLFITAPISANMIAKVHLHQLRCGSKDDVAGPAGDPPVPSETANWATYEAPHRDSVAATSEN</sequence>
<reference evidence="3 4" key="1">
    <citation type="submission" date="2017-03" db="EMBL/GenBank/DDBJ databases">
        <title>Complete genome sequence of Blastomonas fulva degrading microcsystin LR.</title>
        <authorList>
            <person name="Lee H.-g."/>
            <person name="Jin L."/>
            <person name="oh H.-M."/>
        </authorList>
    </citation>
    <scope>NUCLEOTIDE SEQUENCE [LARGE SCALE GENOMIC DNA]</scope>
    <source>
        <strain evidence="3 4">T2</strain>
    </source>
</reference>
<feature type="transmembrane region" description="Helical" evidence="2">
    <location>
        <begin position="6"/>
        <end position="31"/>
    </location>
</feature>
<dbReference type="NCBIfam" id="TIGR01300">
    <property type="entry name" value="CPA3_mnhG_phaG"/>
    <property type="match status" value="1"/>
</dbReference>
<gene>
    <name evidence="3" type="ORF">B5J99_09705</name>
</gene>
<proteinExistence type="predicted"/>
<name>A0ABM6M713_9SPHN</name>
<dbReference type="Proteomes" id="UP000258016">
    <property type="component" value="Chromosome"/>
</dbReference>
<evidence type="ECO:0000313" key="4">
    <source>
        <dbReference type="Proteomes" id="UP000258016"/>
    </source>
</evidence>
<dbReference type="EMBL" id="CP020083">
    <property type="protein sequence ID" value="ASR51702.1"/>
    <property type="molecule type" value="Genomic_DNA"/>
</dbReference>
<keyword evidence="4" id="KW-1185">Reference proteome</keyword>
<dbReference type="RefSeq" id="WP_054133385.1">
    <property type="nucleotide sequence ID" value="NZ_CP020083.1"/>
</dbReference>
<dbReference type="PANTHER" id="PTHR34703:SF1">
    <property type="entry name" value="ANTIPORTER SUBUNIT MNHG2-RELATED"/>
    <property type="match status" value="1"/>
</dbReference>
<feature type="region of interest" description="Disordered" evidence="1">
    <location>
        <begin position="107"/>
        <end position="140"/>
    </location>
</feature>
<keyword evidence="2" id="KW-0812">Transmembrane</keyword>
<keyword evidence="2" id="KW-1133">Transmembrane helix</keyword>
<accession>A0ABM6M713</accession>
<dbReference type="Pfam" id="PF03334">
    <property type="entry name" value="PhaG_MnhG_YufB"/>
    <property type="match status" value="1"/>
</dbReference>
<evidence type="ECO:0000313" key="3">
    <source>
        <dbReference type="EMBL" id="ASR51702.1"/>
    </source>
</evidence>
<evidence type="ECO:0000256" key="1">
    <source>
        <dbReference type="SAM" id="MobiDB-lite"/>
    </source>
</evidence>
<protein>
    <submittedName>
        <fullName evidence="3">Na+/H+ antiporter subunit G</fullName>
    </submittedName>
</protein>
<dbReference type="InterPro" id="IPR005133">
    <property type="entry name" value="PhaG_MnhG_YufB"/>
</dbReference>
<organism evidence="3 4">
    <name type="scientific">Blastomonas fulva</name>
    <dbReference type="NCBI Taxonomy" id="1550728"/>
    <lineage>
        <taxon>Bacteria</taxon>
        <taxon>Pseudomonadati</taxon>
        <taxon>Pseudomonadota</taxon>
        <taxon>Alphaproteobacteria</taxon>
        <taxon>Sphingomonadales</taxon>
        <taxon>Sphingomonadaceae</taxon>
        <taxon>Blastomonas</taxon>
    </lineage>
</organism>
<dbReference type="PANTHER" id="PTHR34703">
    <property type="entry name" value="ANTIPORTER SUBUNIT MNHG2-RELATED"/>
    <property type="match status" value="1"/>
</dbReference>
<dbReference type="NCBIfam" id="NF009316">
    <property type="entry name" value="PRK12674.1-5"/>
    <property type="match status" value="1"/>
</dbReference>
<feature type="transmembrane region" description="Helical" evidence="2">
    <location>
        <begin position="43"/>
        <end position="62"/>
    </location>
</feature>
<keyword evidence="2" id="KW-0472">Membrane</keyword>
<evidence type="ECO:0000256" key="2">
    <source>
        <dbReference type="SAM" id="Phobius"/>
    </source>
</evidence>
<dbReference type="GeneID" id="303485842"/>
<feature type="transmembrane region" description="Helical" evidence="2">
    <location>
        <begin position="74"/>
        <end position="92"/>
    </location>
</feature>